<dbReference type="SUPFAM" id="SSF56024">
    <property type="entry name" value="Phospholipase D/nuclease"/>
    <property type="match status" value="1"/>
</dbReference>
<dbReference type="GO" id="GO:0032049">
    <property type="term" value="P:cardiolipin biosynthetic process"/>
    <property type="evidence" value="ECO:0007669"/>
    <property type="project" value="UniProtKB-ARBA"/>
</dbReference>
<dbReference type="CDD" id="cd00138">
    <property type="entry name" value="PLDc_SF"/>
    <property type="match status" value="1"/>
</dbReference>
<proteinExistence type="predicted"/>
<name>A0A2R6CDU2_9ARCH</name>
<dbReference type="AlphaFoldDB" id="A0A2R6CDU2"/>
<feature type="domain" description="PLD phosphodiesterase" evidence="1">
    <location>
        <begin position="100"/>
        <end position="127"/>
    </location>
</feature>
<accession>A0A2R6CDU2</accession>
<reference evidence="2 3" key="1">
    <citation type="submission" date="2017-04" db="EMBL/GenBank/DDBJ databases">
        <title>Novel microbial lineages endemic to geothermal iron-oxide mats fill important gaps in the evolutionary history of Archaea.</title>
        <authorList>
            <person name="Jay Z.J."/>
            <person name="Beam J.P."/>
            <person name="Dlakic M."/>
            <person name="Rusch D.B."/>
            <person name="Kozubal M.A."/>
            <person name="Inskeep W.P."/>
        </authorList>
    </citation>
    <scope>NUCLEOTIDE SEQUENCE [LARGE SCALE GENOMIC DNA]</scope>
    <source>
        <strain evidence="2">BE_D</strain>
    </source>
</reference>
<dbReference type="InterPro" id="IPR025202">
    <property type="entry name" value="PLD-like_dom"/>
</dbReference>
<dbReference type="Pfam" id="PF13091">
    <property type="entry name" value="PLDc_2"/>
    <property type="match status" value="1"/>
</dbReference>
<dbReference type="PANTHER" id="PTHR21248:SF22">
    <property type="entry name" value="PHOSPHOLIPASE D"/>
    <property type="match status" value="1"/>
</dbReference>
<dbReference type="PROSITE" id="PS50035">
    <property type="entry name" value="PLD"/>
    <property type="match status" value="1"/>
</dbReference>
<evidence type="ECO:0000313" key="2">
    <source>
        <dbReference type="EMBL" id="PSO09059.1"/>
    </source>
</evidence>
<comment type="caution">
    <text evidence="2">The sequence shown here is derived from an EMBL/GenBank/DDBJ whole genome shotgun (WGS) entry which is preliminary data.</text>
</comment>
<dbReference type="InterPro" id="IPR001736">
    <property type="entry name" value="PLipase_D/transphosphatidylase"/>
</dbReference>
<evidence type="ECO:0000259" key="1">
    <source>
        <dbReference type="PROSITE" id="PS50035"/>
    </source>
</evidence>
<sequence length="161" mass="17353">MSEVDLLATGYGLTGGGVRAIAPVLEDLISEASTEVQAVAYLIAPSAAPLINLMEKAAKRGVAVTLVVNRLANQNQRVQMKLRSLARDVPHFQVHDFNLPDQEIHAKVVVADRKRAVVGSANLSWGGMYGNYEIGLLVGGEVAWKLATLIDRIAFMCKLKS</sequence>
<dbReference type="EMBL" id="NEXF01000026">
    <property type="protein sequence ID" value="PSO09059.1"/>
    <property type="molecule type" value="Genomic_DNA"/>
</dbReference>
<evidence type="ECO:0000313" key="3">
    <source>
        <dbReference type="Proteomes" id="UP000242015"/>
    </source>
</evidence>
<dbReference type="GO" id="GO:0030572">
    <property type="term" value="F:phosphatidyltransferase activity"/>
    <property type="evidence" value="ECO:0007669"/>
    <property type="project" value="UniProtKB-ARBA"/>
</dbReference>
<dbReference type="PANTHER" id="PTHR21248">
    <property type="entry name" value="CARDIOLIPIN SYNTHASE"/>
    <property type="match status" value="1"/>
</dbReference>
<organism evidence="2 3">
    <name type="scientific">Candidatus Marsarchaeota G2 archaeon BE_D</name>
    <dbReference type="NCBI Taxonomy" id="1978158"/>
    <lineage>
        <taxon>Archaea</taxon>
        <taxon>Candidatus Marsarchaeota</taxon>
        <taxon>Candidatus Marsarchaeota group 2</taxon>
    </lineage>
</organism>
<gene>
    <name evidence="2" type="ORF">B9Q04_02330</name>
</gene>
<protein>
    <recommendedName>
        <fullName evidence="1">PLD phosphodiesterase domain-containing protein</fullName>
    </recommendedName>
</protein>
<dbReference type="Gene3D" id="3.30.870.10">
    <property type="entry name" value="Endonuclease Chain A"/>
    <property type="match status" value="1"/>
</dbReference>
<dbReference type="Proteomes" id="UP000242015">
    <property type="component" value="Unassembled WGS sequence"/>
</dbReference>